<dbReference type="AlphaFoldDB" id="A0A109RMU6"/>
<evidence type="ECO:0000259" key="2">
    <source>
        <dbReference type="PROSITE" id="PS50206"/>
    </source>
</evidence>
<evidence type="ECO:0000313" key="3">
    <source>
        <dbReference type="EMBL" id="AMC09761.1"/>
    </source>
</evidence>
<dbReference type="Gene3D" id="3.40.250.10">
    <property type="entry name" value="Rhodanese-like domain"/>
    <property type="match status" value="1"/>
</dbReference>
<accession>A0A109RMU6</accession>
<name>A0A109RMU6_9FLAO</name>
<keyword evidence="1" id="KW-1133">Transmembrane helix</keyword>
<dbReference type="Proteomes" id="UP000059672">
    <property type="component" value="Chromosome"/>
</dbReference>
<dbReference type="KEGG" id="lut:Lupro_00100"/>
<dbReference type="EMBL" id="CP013355">
    <property type="protein sequence ID" value="AMC09761.1"/>
    <property type="molecule type" value="Genomic_DNA"/>
</dbReference>
<dbReference type="CDD" id="cd00158">
    <property type="entry name" value="RHOD"/>
    <property type="match status" value="1"/>
</dbReference>
<keyword evidence="4" id="KW-1185">Reference proteome</keyword>
<dbReference type="OrthoDB" id="1201224at2"/>
<sequence length="199" mass="22788">MKELEKTKRISISAVLFILIIFIGVLSFKRPKNIFKNDKNLILNHIVKQDYILQIKDLDSIDGALIDVRSPYEYNKGYIKNAVNIYTPDLLEPKQQSYIKQLNKENKTIVLYAKTPEDASGAWMLLTQLGIKNTKVLCAKLKYKNDKLIVESYPLEKPILNYAEFMKKANSGKITVVKKAPKKIIKLKKKKKKVAEGGC</sequence>
<reference evidence="3 4" key="2">
    <citation type="journal article" date="2016" name="Int. J. Syst. Evol. Microbiol.">
        <title>Lutibacter profundi sp. nov., isolated from a deep-sea hydrothermal system on the Arctic Mid-Ocean Ridge and emended description of the genus Lutibacter.</title>
        <authorList>
            <person name="Le Moine Bauer S."/>
            <person name="Roalkvam I."/>
            <person name="Steen I.H."/>
            <person name="Dahle H."/>
        </authorList>
    </citation>
    <scope>NUCLEOTIDE SEQUENCE [LARGE SCALE GENOMIC DNA]</scope>
    <source>
        <strain evidence="3 4">LP1</strain>
    </source>
</reference>
<keyword evidence="1" id="KW-0472">Membrane</keyword>
<dbReference type="InterPro" id="IPR001763">
    <property type="entry name" value="Rhodanese-like_dom"/>
</dbReference>
<feature type="transmembrane region" description="Helical" evidence="1">
    <location>
        <begin position="12"/>
        <end position="28"/>
    </location>
</feature>
<dbReference type="SUPFAM" id="SSF52821">
    <property type="entry name" value="Rhodanese/Cell cycle control phosphatase"/>
    <property type="match status" value="1"/>
</dbReference>
<dbReference type="InterPro" id="IPR036873">
    <property type="entry name" value="Rhodanese-like_dom_sf"/>
</dbReference>
<evidence type="ECO:0000313" key="4">
    <source>
        <dbReference type="Proteomes" id="UP000059672"/>
    </source>
</evidence>
<organism evidence="3 4">
    <name type="scientific">Lutibacter profundi</name>
    <dbReference type="NCBI Taxonomy" id="1622118"/>
    <lineage>
        <taxon>Bacteria</taxon>
        <taxon>Pseudomonadati</taxon>
        <taxon>Bacteroidota</taxon>
        <taxon>Flavobacteriia</taxon>
        <taxon>Flavobacteriales</taxon>
        <taxon>Flavobacteriaceae</taxon>
        <taxon>Lutibacter</taxon>
    </lineage>
</organism>
<evidence type="ECO:0000256" key="1">
    <source>
        <dbReference type="SAM" id="Phobius"/>
    </source>
</evidence>
<reference evidence="4" key="1">
    <citation type="submission" date="2015-12" db="EMBL/GenBank/DDBJ databases">
        <title>Complete genome sequence of Lutibacter profundus strain LP1.</title>
        <authorList>
            <person name="Wissuwa J."/>
            <person name="Le Moine Bauer S."/>
            <person name="Stokke R."/>
            <person name="Dahle H."/>
            <person name="Steen I.H."/>
        </authorList>
    </citation>
    <scope>NUCLEOTIDE SEQUENCE [LARGE SCALE GENOMIC DNA]</scope>
    <source>
        <strain evidence="4">LP1</strain>
    </source>
</reference>
<feature type="domain" description="Rhodanese" evidence="2">
    <location>
        <begin position="59"/>
        <end position="152"/>
    </location>
</feature>
<protein>
    <recommendedName>
        <fullName evidence="2">Rhodanese domain-containing protein</fullName>
    </recommendedName>
</protein>
<dbReference type="RefSeq" id="WP_068205479.1">
    <property type="nucleotide sequence ID" value="NZ_CP013355.1"/>
</dbReference>
<dbReference type="PATRIC" id="fig|1622118.3.peg.21"/>
<proteinExistence type="predicted"/>
<dbReference type="SMART" id="SM00450">
    <property type="entry name" value="RHOD"/>
    <property type="match status" value="1"/>
</dbReference>
<dbReference type="PROSITE" id="PS50206">
    <property type="entry name" value="RHODANESE_3"/>
    <property type="match status" value="1"/>
</dbReference>
<keyword evidence="1" id="KW-0812">Transmembrane</keyword>
<gene>
    <name evidence="3" type="ORF">Lupro_00100</name>
</gene>
<dbReference type="Pfam" id="PF00581">
    <property type="entry name" value="Rhodanese"/>
    <property type="match status" value="1"/>
</dbReference>
<dbReference type="STRING" id="1622118.Lupro_00100"/>